<dbReference type="KEGG" id="ptw:TUM18999_27110"/>
<comment type="function">
    <text evidence="9">Phosphorylase is an important allosteric enzyme in carbohydrate metabolism. Enzymes from different sources differ in their regulatory mechanisms and in their natural substrates. However, all known phosphorylases share catalytic and structural properties.</text>
</comment>
<evidence type="ECO:0000256" key="2">
    <source>
        <dbReference type="ARBA" id="ARBA00001933"/>
    </source>
</evidence>
<dbReference type="Gene3D" id="3.40.50.2000">
    <property type="entry name" value="Glycogen Phosphorylase B"/>
    <property type="match status" value="2"/>
</dbReference>
<dbReference type="FunFam" id="3.40.50.2000:FF:000003">
    <property type="entry name" value="Alpha-1,4 glucan phosphorylase"/>
    <property type="match status" value="1"/>
</dbReference>
<evidence type="ECO:0000256" key="5">
    <source>
        <dbReference type="ARBA" id="ARBA00022676"/>
    </source>
</evidence>
<comment type="catalytic activity">
    <reaction evidence="1 11">
        <text>[(1-&gt;4)-alpha-D-glucosyl](n) + phosphate = [(1-&gt;4)-alpha-D-glucosyl](n-1) + alpha-D-glucose 1-phosphate</text>
        <dbReference type="Rhea" id="RHEA:41732"/>
        <dbReference type="Rhea" id="RHEA-COMP:9584"/>
        <dbReference type="Rhea" id="RHEA-COMP:9586"/>
        <dbReference type="ChEBI" id="CHEBI:15444"/>
        <dbReference type="ChEBI" id="CHEBI:43474"/>
        <dbReference type="ChEBI" id="CHEBI:58601"/>
        <dbReference type="EC" id="2.4.1.1"/>
    </reaction>
</comment>
<dbReference type="EC" id="2.4.1.1" evidence="11"/>
<accession>A0A6J4E4I8</accession>
<keyword evidence="8 11" id="KW-0119">Carbohydrate metabolism</keyword>
<sequence>MSTEQTSATSGPTPVEAFKQNILAKLKYAVGKDPRNAYSHDWFEAVALAARDHLVDNWEETEAQVDRKQHKRVYYLSLEFLIGRLLVDCLSNLGLLETARAALAELDVDLETIRQVEPDAALGNGGLGRLAACFMESMATLGLAAHGYGIRYEHGLFKQVVSDGWQQEHTETWLDFGNPWEFERPEVSYNIGFGGSVRTEDDGGEMPRLTWEPNETLRAIAYDTPVVGWRGSSVNTLRLWRARAMEDLQLERFNAGDHFGAVADVVRAESISRVLYPADSTEAGQELRLRQEYFFVSASLQDLLHRHMAAHGDIRSLPDKAAIQLNDTHPAIAVAELMRQLVDVYRIDWNEAWGMTVATLSYTNHTLLPEALESWPVSLMERLLPRHMQIIYLINAYHIDSLRAQDIHDFDLLRSVSLIEEDHGRRVRMGNLAFLGSHSINGVSALHTDLMRETVFRDLHRLYPQRISNKTNGVTFRRWLYQVNPLLTGSLVDALGENLLDAPEERLRDLEPHADKAGFRKQFAAHRQHSKRALASLVQERLGIHLDTEAIFDVQVKRIHEYKRQLLNLLHTVALYQAIRNEPTTDWVPRVKIFAGKAAASYHQAKLIIKLANDIARTINADPTVRGLLKVVFIPNYNVSLAEVIIPAADLSEQISTAGLEASGTSNMKFALNGALTIGTLDGANVEMSQLIGAEHMFIFGMTAAQVEQRKRAGELDMSAVVAGSERLAGALEAVRRGVFSPDDPQRYEALVEQLVRDDRFMVCADFDAYWHAQRRVDAAWQKPAQWWKSAVLNTARAGWFSSDRTIGEYAVDIWKVPTNRD</sequence>
<comment type="function">
    <text evidence="11">Allosteric enzyme that catalyzes the rate-limiting step in glycogen catabolism, the phosphorolytic cleavage of glycogen to produce glucose-1-phosphate, and plays a central role in maintaining cellular and organismal glucose homeostasis.</text>
</comment>
<dbReference type="GO" id="GO:0030170">
    <property type="term" value="F:pyridoxal phosphate binding"/>
    <property type="evidence" value="ECO:0007669"/>
    <property type="project" value="InterPro"/>
</dbReference>
<dbReference type="PIRSF" id="PIRSF000460">
    <property type="entry name" value="Pprylas_GlgP"/>
    <property type="match status" value="1"/>
</dbReference>
<dbReference type="InterPro" id="IPR035090">
    <property type="entry name" value="Pyridoxal_P_attach_site"/>
</dbReference>
<evidence type="ECO:0000256" key="8">
    <source>
        <dbReference type="ARBA" id="ARBA00023277"/>
    </source>
</evidence>
<dbReference type="InterPro" id="IPR000811">
    <property type="entry name" value="Glyco_trans_35"/>
</dbReference>
<evidence type="ECO:0000256" key="10">
    <source>
        <dbReference type="PIRSR" id="PIRSR000460-1"/>
    </source>
</evidence>
<dbReference type="InterPro" id="IPR011833">
    <property type="entry name" value="Glycg_phsphrylas"/>
</dbReference>
<proteinExistence type="inferred from homology"/>
<dbReference type="EMBL" id="AP023189">
    <property type="protein sequence ID" value="BCG24520.1"/>
    <property type="molecule type" value="Genomic_DNA"/>
</dbReference>
<keyword evidence="7 10" id="KW-0663">Pyridoxal phosphate</keyword>
<dbReference type="Proteomes" id="UP000509383">
    <property type="component" value="Chromosome"/>
</dbReference>
<evidence type="ECO:0000256" key="7">
    <source>
        <dbReference type="ARBA" id="ARBA00022898"/>
    </source>
</evidence>
<evidence type="ECO:0000256" key="4">
    <source>
        <dbReference type="ARBA" id="ARBA00022533"/>
    </source>
</evidence>
<dbReference type="PROSITE" id="PS00102">
    <property type="entry name" value="PHOSPHORYLASE"/>
    <property type="match status" value="1"/>
</dbReference>
<keyword evidence="4" id="KW-0021">Allosteric enzyme</keyword>
<keyword evidence="6 11" id="KW-0808">Transferase</keyword>
<name>A0A6J4E4I8_9PSED</name>
<gene>
    <name evidence="12" type="primary">glgP</name>
    <name evidence="12" type="ORF">TUM18999_27110</name>
    <name evidence="13" type="ORF">TUM20286_18740</name>
</gene>
<evidence type="ECO:0000313" key="13">
    <source>
        <dbReference type="EMBL" id="GJN52122.1"/>
    </source>
</evidence>
<dbReference type="GO" id="GO:0008184">
    <property type="term" value="F:glycogen phosphorylase activity"/>
    <property type="evidence" value="ECO:0007669"/>
    <property type="project" value="InterPro"/>
</dbReference>
<dbReference type="PANTHER" id="PTHR11468">
    <property type="entry name" value="GLYCOGEN PHOSPHORYLASE"/>
    <property type="match status" value="1"/>
</dbReference>
<dbReference type="SUPFAM" id="SSF53756">
    <property type="entry name" value="UDP-Glycosyltransferase/glycogen phosphorylase"/>
    <property type="match status" value="1"/>
</dbReference>
<dbReference type="EMBL" id="BQKM01000003">
    <property type="protein sequence ID" value="GJN52122.1"/>
    <property type="molecule type" value="Genomic_DNA"/>
</dbReference>
<dbReference type="PANTHER" id="PTHR11468:SF3">
    <property type="entry name" value="GLYCOGEN PHOSPHORYLASE, LIVER FORM"/>
    <property type="match status" value="1"/>
</dbReference>
<comment type="similarity">
    <text evidence="3 11">Belongs to the glycogen phosphorylase family.</text>
</comment>
<dbReference type="FunFam" id="3.40.50.2000:FF:000807">
    <property type="entry name" value="Alpha-glucan phosphorylase 2, cytosolic"/>
    <property type="match status" value="1"/>
</dbReference>
<dbReference type="GO" id="GO:0005737">
    <property type="term" value="C:cytoplasm"/>
    <property type="evidence" value="ECO:0007669"/>
    <property type="project" value="TreeGrafter"/>
</dbReference>
<protein>
    <recommendedName>
        <fullName evidence="11">Alpha-1,4 glucan phosphorylase</fullName>
        <ecNumber evidence="11">2.4.1.1</ecNumber>
    </recommendedName>
</protein>
<dbReference type="CDD" id="cd04300">
    <property type="entry name" value="GT35_Glycogen_Phosphorylase"/>
    <property type="match status" value="1"/>
</dbReference>
<evidence type="ECO:0000313" key="14">
    <source>
        <dbReference type="Proteomes" id="UP000509383"/>
    </source>
</evidence>
<dbReference type="RefSeq" id="WP_173174137.1">
    <property type="nucleotide sequence ID" value="NZ_AP023189.1"/>
</dbReference>
<evidence type="ECO:0000313" key="12">
    <source>
        <dbReference type="EMBL" id="BCG24520.1"/>
    </source>
</evidence>
<evidence type="ECO:0000313" key="15">
    <source>
        <dbReference type="Proteomes" id="UP001054892"/>
    </source>
</evidence>
<evidence type="ECO:0000256" key="11">
    <source>
        <dbReference type="RuleBase" id="RU000587"/>
    </source>
</evidence>
<reference evidence="12 14" key="1">
    <citation type="submission" date="2020-05" db="EMBL/GenBank/DDBJ databases">
        <title>Characterization of novel class B3 metallo-beta-lactamase from novel Pseudomonas species.</title>
        <authorList>
            <person name="Yamada K."/>
            <person name="Aoki K."/>
            <person name="Ishii Y."/>
        </authorList>
    </citation>
    <scope>NUCLEOTIDE SEQUENCE [LARGE SCALE GENOMIC DNA]</scope>
    <source>
        <strain evidence="12 14">TUM18999</strain>
        <strain evidence="13 15">TUM20286</strain>
    </source>
</reference>
<dbReference type="GO" id="GO:0005980">
    <property type="term" value="P:glycogen catabolic process"/>
    <property type="evidence" value="ECO:0007669"/>
    <property type="project" value="TreeGrafter"/>
</dbReference>
<evidence type="ECO:0000256" key="9">
    <source>
        <dbReference type="ARBA" id="ARBA00025174"/>
    </source>
</evidence>
<feature type="modified residue" description="N6-(pyridoxal phosphate)lysine" evidence="10">
    <location>
        <position position="669"/>
    </location>
</feature>
<evidence type="ECO:0000256" key="6">
    <source>
        <dbReference type="ARBA" id="ARBA00022679"/>
    </source>
</evidence>
<dbReference type="Proteomes" id="UP001054892">
    <property type="component" value="Unassembled WGS sequence"/>
</dbReference>
<comment type="cofactor">
    <cofactor evidence="2 11">
        <name>pyridoxal 5'-phosphate</name>
        <dbReference type="ChEBI" id="CHEBI:597326"/>
    </cofactor>
</comment>
<evidence type="ECO:0000256" key="1">
    <source>
        <dbReference type="ARBA" id="ARBA00001275"/>
    </source>
</evidence>
<evidence type="ECO:0000256" key="3">
    <source>
        <dbReference type="ARBA" id="ARBA00006047"/>
    </source>
</evidence>
<organism evidence="12 14">
    <name type="scientific">Pseudomonas tohonis</name>
    <dbReference type="NCBI Taxonomy" id="2725477"/>
    <lineage>
        <taxon>Bacteria</taxon>
        <taxon>Pseudomonadati</taxon>
        <taxon>Pseudomonadota</taxon>
        <taxon>Gammaproteobacteria</taxon>
        <taxon>Pseudomonadales</taxon>
        <taxon>Pseudomonadaceae</taxon>
        <taxon>Pseudomonas</taxon>
    </lineage>
</organism>
<dbReference type="Pfam" id="PF00343">
    <property type="entry name" value="Phosphorylase"/>
    <property type="match status" value="1"/>
</dbReference>
<dbReference type="AlphaFoldDB" id="A0A6J4E4I8"/>
<keyword evidence="5 11" id="KW-0328">Glycosyltransferase</keyword>
<dbReference type="NCBIfam" id="TIGR02093">
    <property type="entry name" value="P_ylase"/>
    <property type="match status" value="1"/>
</dbReference>
<keyword evidence="15" id="KW-1185">Reference proteome</keyword>